<keyword evidence="1" id="KW-0812">Transmembrane</keyword>
<dbReference type="AlphaFoldDB" id="A0A382P374"/>
<evidence type="ECO:0000256" key="1">
    <source>
        <dbReference type="SAM" id="Phobius"/>
    </source>
</evidence>
<protein>
    <submittedName>
        <fullName evidence="2">Uncharacterized protein</fullName>
    </submittedName>
</protein>
<sequence>MESSKQPKMTLVKIPQAFVTIIILIFIMSGIMALTQFSFNPFAFIQSYYAWIIGFVVFGYLSENENITKGIFRALGEILKILLSPLLFILLLILLAWAILATIGAGF</sequence>
<gene>
    <name evidence="2" type="ORF">METZ01_LOCUS319135</name>
</gene>
<dbReference type="EMBL" id="UINC01103701">
    <property type="protein sequence ID" value="SVC66281.1"/>
    <property type="molecule type" value="Genomic_DNA"/>
</dbReference>
<reference evidence="2" key="1">
    <citation type="submission" date="2018-05" db="EMBL/GenBank/DDBJ databases">
        <authorList>
            <person name="Lanie J.A."/>
            <person name="Ng W.-L."/>
            <person name="Kazmierczak K.M."/>
            <person name="Andrzejewski T.M."/>
            <person name="Davidsen T.M."/>
            <person name="Wayne K.J."/>
            <person name="Tettelin H."/>
            <person name="Glass J.I."/>
            <person name="Rusch D."/>
            <person name="Podicherti R."/>
            <person name="Tsui H.-C.T."/>
            <person name="Winkler M.E."/>
        </authorList>
    </citation>
    <scope>NUCLEOTIDE SEQUENCE</scope>
</reference>
<name>A0A382P374_9ZZZZ</name>
<feature type="transmembrane region" description="Helical" evidence="1">
    <location>
        <begin position="41"/>
        <end position="61"/>
    </location>
</feature>
<feature type="transmembrane region" description="Helical" evidence="1">
    <location>
        <begin position="12"/>
        <end position="35"/>
    </location>
</feature>
<evidence type="ECO:0000313" key="2">
    <source>
        <dbReference type="EMBL" id="SVC66281.1"/>
    </source>
</evidence>
<keyword evidence="1" id="KW-1133">Transmembrane helix</keyword>
<organism evidence="2">
    <name type="scientific">marine metagenome</name>
    <dbReference type="NCBI Taxonomy" id="408172"/>
    <lineage>
        <taxon>unclassified sequences</taxon>
        <taxon>metagenomes</taxon>
        <taxon>ecological metagenomes</taxon>
    </lineage>
</organism>
<keyword evidence="1" id="KW-0472">Membrane</keyword>
<proteinExistence type="predicted"/>
<feature type="transmembrane region" description="Helical" evidence="1">
    <location>
        <begin position="82"/>
        <end position="105"/>
    </location>
</feature>
<accession>A0A382P374</accession>